<sequence>MARIPCTVNPIDTKSILNHRKIVLTPGDVYLVETTESSCYDLTNRRGRKSNNKRLLFVCETENLYVFEHPSGLRECFSKCTPKGELKIKLA</sequence>
<dbReference type="Proteomes" id="UP001222800">
    <property type="component" value="Chromosome"/>
</dbReference>
<accession>A0ABY8EG88</accession>
<protein>
    <submittedName>
        <fullName evidence="1">Uncharacterized protein</fullName>
    </submittedName>
</protein>
<keyword evidence="2" id="KW-1185">Reference proteome</keyword>
<dbReference type="EMBL" id="CP120733">
    <property type="protein sequence ID" value="WFD09763.1"/>
    <property type="molecule type" value="Genomic_DNA"/>
</dbReference>
<organism evidence="1 2">
    <name type="scientific">Tepidibacter hydrothermalis</name>
    <dbReference type="NCBI Taxonomy" id="3036126"/>
    <lineage>
        <taxon>Bacteria</taxon>
        <taxon>Bacillati</taxon>
        <taxon>Bacillota</taxon>
        <taxon>Clostridia</taxon>
        <taxon>Peptostreptococcales</taxon>
        <taxon>Peptostreptococcaceae</taxon>
        <taxon>Tepidibacter</taxon>
    </lineage>
</organism>
<reference evidence="1 2" key="1">
    <citation type="submission" date="2023-03" db="EMBL/GenBank/DDBJ databases">
        <title>Complete genome sequence of Tepidibacter sp. SWIR-1, isolated from a deep-sea hydrothermal vent.</title>
        <authorList>
            <person name="Li X."/>
        </authorList>
    </citation>
    <scope>NUCLEOTIDE SEQUENCE [LARGE SCALE GENOMIC DNA]</scope>
    <source>
        <strain evidence="1 2">SWIR-1</strain>
    </source>
</reference>
<dbReference type="RefSeq" id="WP_277731706.1">
    <property type="nucleotide sequence ID" value="NZ_CP120733.1"/>
</dbReference>
<proteinExistence type="predicted"/>
<gene>
    <name evidence="1" type="ORF">P4S50_15400</name>
</gene>
<evidence type="ECO:0000313" key="2">
    <source>
        <dbReference type="Proteomes" id="UP001222800"/>
    </source>
</evidence>
<name>A0ABY8EG88_9FIRM</name>
<evidence type="ECO:0000313" key="1">
    <source>
        <dbReference type="EMBL" id="WFD09763.1"/>
    </source>
</evidence>